<keyword evidence="4" id="KW-1185">Reference proteome</keyword>
<dbReference type="Pfam" id="PF04264">
    <property type="entry name" value="YceI"/>
    <property type="match status" value="1"/>
</dbReference>
<dbReference type="PANTHER" id="PTHR34406">
    <property type="entry name" value="PROTEIN YCEI"/>
    <property type="match status" value="1"/>
</dbReference>
<name>A0A6I6GB05_9BACT</name>
<dbReference type="PANTHER" id="PTHR34406:SF1">
    <property type="entry name" value="PROTEIN YCEI"/>
    <property type="match status" value="1"/>
</dbReference>
<dbReference type="RefSeq" id="WP_157480509.1">
    <property type="nucleotide sequence ID" value="NZ_CP046566.1"/>
</dbReference>
<dbReference type="SMART" id="SM00867">
    <property type="entry name" value="YceI"/>
    <property type="match status" value="1"/>
</dbReference>
<organism evidence="3 4">
    <name type="scientific">Phnomibacter ginsenosidimutans</name>
    <dbReference type="NCBI Taxonomy" id="2676868"/>
    <lineage>
        <taxon>Bacteria</taxon>
        <taxon>Pseudomonadati</taxon>
        <taxon>Bacteroidota</taxon>
        <taxon>Chitinophagia</taxon>
        <taxon>Chitinophagales</taxon>
        <taxon>Chitinophagaceae</taxon>
        <taxon>Phnomibacter</taxon>
    </lineage>
</organism>
<accession>A0A6I6GB05</accession>
<proteinExistence type="predicted"/>
<sequence length="222" mass="22996">MKNQALTALLAAGLLMTACQSAPEADSANTGEATAAASGTGSTFTVDTVGSSIGWIGTKQNGQHNGTFMLSGGSLTIDSSNNIASGSFTINIGSLNVLDLQGEDKGKLEGHLKSPDFFDAATFPAAKFEIASVAVYDSATATSKLAGATHIITGNLTLKDSTKSIAFPAIVNIDSASVSTTADFNIDRTLWGMNYKGPNNPADWFIKKEVNLKLNIKANKAQ</sequence>
<dbReference type="Gene3D" id="2.40.128.110">
    <property type="entry name" value="Lipid/polyisoprenoid-binding, YceI-like"/>
    <property type="match status" value="1"/>
</dbReference>
<dbReference type="InterPro" id="IPR036761">
    <property type="entry name" value="TTHA0802/YceI-like_sf"/>
</dbReference>
<feature type="domain" description="Lipid/polyisoprenoid-binding YceI-like" evidence="2">
    <location>
        <begin position="43"/>
        <end position="219"/>
    </location>
</feature>
<dbReference type="KEGG" id="fls:GLV81_18625"/>
<dbReference type="SUPFAM" id="SSF101874">
    <property type="entry name" value="YceI-like"/>
    <property type="match status" value="1"/>
</dbReference>
<keyword evidence="1" id="KW-0732">Signal</keyword>
<gene>
    <name evidence="3" type="ORF">GLV81_18625</name>
</gene>
<evidence type="ECO:0000259" key="2">
    <source>
        <dbReference type="SMART" id="SM00867"/>
    </source>
</evidence>
<dbReference type="EMBL" id="CP046566">
    <property type="protein sequence ID" value="QGW29867.1"/>
    <property type="molecule type" value="Genomic_DNA"/>
</dbReference>
<dbReference type="InterPro" id="IPR007372">
    <property type="entry name" value="Lipid/polyisoprenoid-bd_YceI"/>
</dbReference>
<evidence type="ECO:0000256" key="1">
    <source>
        <dbReference type="SAM" id="SignalP"/>
    </source>
</evidence>
<dbReference type="Proteomes" id="UP000426027">
    <property type="component" value="Chromosome"/>
</dbReference>
<dbReference type="AlphaFoldDB" id="A0A6I6GB05"/>
<evidence type="ECO:0000313" key="3">
    <source>
        <dbReference type="EMBL" id="QGW29867.1"/>
    </source>
</evidence>
<dbReference type="PROSITE" id="PS51257">
    <property type="entry name" value="PROKAR_LIPOPROTEIN"/>
    <property type="match status" value="1"/>
</dbReference>
<reference evidence="3 4" key="1">
    <citation type="submission" date="2019-11" db="EMBL/GenBank/DDBJ databases">
        <authorList>
            <person name="Im W.T."/>
        </authorList>
    </citation>
    <scope>NUCLEOTIDE SEQUENCE [LARGE SCALE GENOMIC DNA]</scope>
    <source>
        <strain evidence="3 4">SB-02</strain>
    </source>
</reference>
<feature type="signal peptide" evidence="1">
    <location>
        <begin position="1"/>
        <end position="21"/>
    </location>
</feature>
<feature type="chain" id="PRO_5026090863" evidence="1">
    <location>
        <begin position="22"/>
        <end position="222"/>
    </location>
</feature>
<protein>
    <submittedName>
        <fullName evidence="3">YceI family protein</fullName>
    </submittedName>
</protein>
<evidence type="ECO:0000313" key="4">
    <source>
        <dbReference type="Proteomes" id="UP000426027"/>
    </source>
</evidence>